<dbReference type="SUPFAM" id="SSF52242">
    <property type="entry name" value="Cobalamin (vitamin B12)-binding domain"/>
    <property type="match status" value="1"/>
</dbReference>
<evidence type="ECO:0000259" key="6">
    <source>
        <dbReference type="PROSITE" id="PS51332"/>
    </source>
</evidence>
<dbReference type="NCBIfam" id="TIGR00640">
    <property type="entry name" value="acid_CoA_mut_C"/>
    <property type="match status" value="1"/>
</dbReference>
<name>A0A9X4AI41_9BACI</name>
<keyword evidence="5" id="KW-0170">Cobalt</keyword>
<accession>A0A9X4AI41</accession>
<keyword evidence="4" id="KW-0413">Isomerase</keyword>
<dbReference type="GO" id="GO:0016853">
    <property type="term" value="F:isomerase activity"/>
    <property type="evidence" value="ECO:0007669"/>
    <property type="project" value="UniProtKB-KW"/>
</dbReference>
<dbReference type="Pfam" id="PF02310">
    <property type="entry name" value="B12-binding"/>
    <property type="match status" value="1"/>
</dbReference>
<keyword evidence="8" id="KW-1185">Reference proteome</keyword>
<dbReference type="GO" id="GO:0046872">
    <property type="term" value="F:metal ion binding"/>
    <property type="evidence" value="ECO:0007669"/>
    <property type="project" value="UniProtKB-KW"/>
</dbReference>
<evidence type="ECO:0000313" key="7">
    <source>
        <dbReference type="EMBL" id="MDC3418913.1"/>
    </source>
</evidence>
<dbReference type="InterPro" id="IPR006159">
    <property type="entry name" value="Acid_CoA_mut_C"/>
</dbReference>
<gene>
    <name evidence="7" type="ORF">NC661_00750</name>
</gene>
<protein>
    <submittedName>
        <fullName evidence="7">Cobalamin B12-binding domain-containing protein</fullName>
    </submittedName>
</protein>
<keyword evidence="2" id="KW-0846">Cobalamin</keyword>
<dbReference type="CDD" id="cd02071">
    <property type="entry name" value="MM_CoA_mut_B12_BD"/>
    <property type="match status" value="1"/>
</dbReference>
<evidence type="ECO:0000313" key="8">
    <source>
        <dbReference type="Proteomes" id="UP001145072"/>
    </source>
</evidence>
<evidence type="ECO:0000256" key="3">
    <source>
        <dbReference type="ARBA" id="ARBA00022723"/>
    </source>
</evidence>
<dbReference type="PANTHER" id="PTHR48101">
    <property type="entry name" value="METHYLMALONYL-COA MUTASE, MITOCHONDRIAL-RELATED"/>
    <property type="match status" value="1"/>
</dbReference>
<evidence type="ECO:0000256" key="4">
    <source>
        <dbReference type="ARBA" id="ARBA00023235"/>
    </source>
</evidence>
<comment type="cofactor">
    <cofactor evidence="1">
        <name>adenosylcob(III)alamin</name>
        <dbReference type="ChEBI" id="CHEBI:18408"/>
    </cofactor>
</comment>
<dbReference type="AlphaFoldDB" id="A0A9X4AI41"/>
<dbReference type="GO" id="GO:0031419">
    <property type="term" value="F:cobalamin binding"/>
    <property type="evidence" value="ECO:0007669"/>
    <property type="project" value="UniProtKB-KW"/>
</dbReference>
<feature type="domain" description="B12-binding" evidence="6">
    <location>
        <begin position="3"/>
        <end position="131"/>
    </location>
</feature>
<dbReference type="Proteomes" id="UP001145072">
    <property type="component" value="Unassembled WGS sequence"/>
</dbReference>
<comment type="caution">
    <text evidence="7">The sequence shown here is derived from an EMBL/GenBank/DDBJ whole genome shotgun (WGS) entry which is preliminary data.</text>
</comment>
<evidence type="ECO:0000256" key="5">
    <source>
        <dbReference type="ARBA" id="ARBA00023285"/>
    </source>
</evidence>
<dbReference type="PANTHER" id="PTHR48101:SF3">
    <property type="entry name" value="COENZYME B12-DEPENDENT MUTASE"/>
    <property type="match status" value="1"/>
</dbReference>
<sequence length="144" mass="15910">MSSIRILIGKVGLDGHNRGALVLAEALRENEMEVIYSGLRQTPEQIVKKAIAHNVHIIGLSSMAGAHRHIFPQVLEELKMRGITNVPVIGGGIIPACDLSFLFDQGVSRIFTRSDSIDEIVKGIQSIVITCQKDRKIDRKETIR</sequence>
<dbReference type="RefSeq" id="WP_259871231.1">
    <property type="nucleotide sequence ID" value="NZ_JAMQJZ010000001.1"/>
</dbReference>
<dbReference type="PROSITE" id="PS51332">
    <property type="entry name" value="B12_BINDING"/>
    <property type="match status" value="1"/>
</dbReference>
<dbReference type="InterPro" id="IPR006158">
    <property type="entry name" value="Cobalamin-bd"/>
</dbReference>
<evidence type="ECO:0000256" key="2">
    <source>
        <dbReference type="ARBA" id="ARBA00022628"/>
    </source>
</evidence>
<evidence type="ECO:0000256" key="1">
    <source>
        <dbReference type="ARBA" id="ARBA00001922"/>
    </source>
</evidence>
<reference evidence="7" key="1">
    <citation type="submission" date="2022-06" db="EMBL/GenBank/DDBJ databases">
        <title>Aquibacillus sp. a new bacterium isolated from soil saline samples.</title>
        <authorList>
            <person name="Galisteo C."/>
            <person name="De La Haba R."/>
            <person name="Sanchez-Porro C."/>
            <person name="Ventosa A."/>
        </authorList>
    </citation>
    <scope>NUCLEOTIDE SEQUENCE</scope>
    <source>
        <strain evidence="7">JCM 12387</strain>
    </source>
</reference>
<organism evidence="7 8">
    <name type="scientific">Aquibacillus koreensis</name>
    <dbReference type="NCBI Taxonomy" id="279446"/>
    <lineage>
        <taxon>Bacteria</taxon>
        <taxon>Bacillati</taxon>
        <taxon>Bacillota</taxon>
        <taxon>Bacilli</taxon>
        <taxon>Bacillales</taxon>
        <taxon>Bacillaceae</taxon>
        <taxon>Aquibacillus</taxon>
    </lineage>
</organism>
<keyword evidence="3" id="KW-0479">Metal-binding</keyword>
<proteinExistence type="predicted"/>
<dbReference type="Gene3D" id="3.40.50.280">
    <property type="entry name" value="Cobalamin-binding domain"/>
    <property type="match status" value="1"/>
</dbReference>
<dbReference type="EMBL" id="JAMQJZ010000001">
    <property type="protein sequence ID" value="MDC3418913.1"/>
    <property type="molecule type" value="Genomic_DNA"/>
</dbReference>
<dbReference type="InterPro" id="IPR036724">
    <property type="entry name" value="Cobalamin-bd_sf"/>
</dbReference>